<gene>
    <name evidence="2" type="ORF">JJE72_11195</name>
</gene>
<evidence type="ECO:0000313" key="2">
    <source>
        <dbReference type="EMBL" id="MBL0706071.1"/>
    </source>
</evidence>
<keyword evidence="3" id="KW-1185">Reference proteome</keyword>
<keyword evidence="1" id="KW-0472">Membrane</keyword>
<dbReference type="Proteomes" id="UP000639051">
    <property type="component" value="Unassembled WGS sequence"/>
</dbReference>
<feature type="transmembrane region" description="Helical" evidence="1">
    <location>
        <begin position="67"/>
        <end position="88"/>
    </location>
</feature>
<reference evidence="2 3" key="1">
    <citation type="submission" date="2021-01" db="EMBL/GenBank/DDBJ databases">
        <title>Genome public.</title>
        <authorList>
            <person name="Liu C."/>
            <person name="Sun Q."/>
        </authorList>
    </citation>
    <scope>NUCLEOTIDE SEQUENCE [LARGE SCALE GENOMIC DNA]</scope>
    <source>
        <strain evidence="2 3">JC656</strain>
    </source>
</reference>
<organism evidence="2 3">
    <name type="scientific">Sinomonas cellulolyticus</name>
    <dbReference type="NCBI Taxonomy" id="2801916"/>
    <lineage>
        <taxon>Bacteria</taxon>
        <taxon>Bacillati</taxon>
        <taxon>Actinomycetota</taxon>
        <taxon>Actinomycetes</taxon>
        <taxon>Micrococcales</taxon>
        <taxon>Micrococcaceae</taxon>
        <taxon>Sinomonas</taxon>
    </lineage>
</organism>
<dbReference type="RefSeq" id="WP_189692597.1">
    <property type="nucleotide sequence ID" value="NZ_BNCM01000002.1"/>
</dbReference>
<keyword evidence="1" id="KW-0812">Transmembrane</keyword>
<comment type="caution">
    <text evidence="2">The sequence shown here is derived from an EMBL/GenBank/DDBJ whole genome shotgun (WGS) entry which is preliminary data.</text>
</comment>
<name>A0ABS1K328_9MICC</name>
<evidence type="ECO:0000313" key="3">
    <source>
        <dbReference type="Proteomes" id="UP000639051"/>
    </source>
</evidence>
<accession>A0ABS1K328</accession>
<evidence type="ECO:0000256" key="1">
    <source>
        <dbReference type="SAM" id="Phobius"/>
    </source>
</evidence>
<sequence length="214" mass="22357">MNGTPRTLNRVLVFLFGAAVLAVGAIIVLLATIPAVGAWWHTWAPSAAEAVGVVFEGSRVPGTRVSWLWLMLTVAAVVVVLLMIWWIAQQGKGRRDLVASTGPDGGAGPGGEFLPGEVPGRVSISAAAVEQAMRAALAPRKDVLGSSVAAVDFEGRTALRLRLVARQGADPAALAADAGWLVTRLESVVGISVPVLVHITSGARSRFSRAERVR</sequence>
<dbReference type="EMBL" id="JAERRC010000024">
    <property type="protein sequence ID" value="MBL0706071.1"/>
    <property type="molecule type" value="Genomic_DNA"/>
</dbReference>
<feature type="transmembrane region" description="Helical" evidence="1">
    <location>
        <begin position="12"/>
        <end position="40"/>
    </location>
</feature>
<evidence type="ECO:0008006" key="4">
    <source>
        <dbReference type="Google" id="ProtNLM"/>
    </source>
</evidence>
<protein>
    <recommendedName>
        <fullName evidence="4">Alkaline shock response membrane anchor protein AmaP</fullName>
    </recommendedName>
</protein>
<keyword evidence="1" id="KW-1133">Transmembrane helix</keyword>
<proteinExistence type="predicted"/>